<comment type="caution">
    <text evidence="1">The sequence shown here is derived from an EMBL/GenBank/DDBJ whole genome shotgun (WGS) entry which is preliminary data.</text>
</comment>
<dbReference type="Proteomes" id="UP000005519">
    <property type="component" value="Unassembled WGS sequence"/>
</dbReference>
<sequence>MHKADTIGNKWNLGLMGFNESTGGACWMCYSYSRYYAEIPNEFIIKNGIKERNLQYDEFTEKWGLQ</sequence>
<reference evidence="1 2" key="1">
    <citation type="submission" date="2009-10" db="EMBL/GenBank/DDBJ databases">
        <authorList>
            <person name="Muzny D."/>
            <person name="Qin X."/>
            <person name="Deng J."/>
            <person name="Jiang H."/>
            <person name="Liu Y."/>
            <person name="Qu J."/>
            <person name="Song X.-Z."/>
            <person name="Zhang L."/>
            <person name="Thornton R."/>
            <person name="Coyle M."/>
            <person name="Francisco L."/>
            <person name="Jackson L."/>
            <person name="Javaid M."/>
            <person name="Korchina V."/>
            <person name="Kovar C."/>
            <person name="Mata R."/>
            <person name="Mathew T."/>
            <person name="Ngo R."/>
            <person name="Nguyen L."/>
            <person name="Nguyen N."/>
            <person name="Okwuonu G."/>
            <person name="Ongeri F."/>
            <person name="Pham C."/>
            <person name="Simmons D."/>
            <person name="Wilczek-Boney K."/>
            <person name="Hale W."/>
            <person name="Jakkamsetti A."/>
            <person name="Pham P."/>
            <person name="Ruth R."/>
            <person name="San Lucas F."/>
            <person name="Warren J."/>
            <person name="Zhang J."/>
            <person name="Zhao Z."/>
            <person name="Zhou C."/>
            <person name="Zhu D."/>
            <person name="Lee S."/>
            <person name="Bess C."/>
            <person name="Blankenburg K."/>
            <person name="Forbes L."/>
            <person name="Fu Q."/>
            <person name="Gubbala S."/>
            <person name="Hirani K."/>
            <person name="Jayaseelan J.C."/>
            <person name="Lara F."/>
            <person name="Munidasa M."/>
            <person name="Palculict T."/>
            <person name="Patil S."/>
            <person name="Pu L.-L."/>
            <person name="Saada N."/>
            <person name="Tang L."/>
            <person name="Weissenberger G."/>
            <person name="Zhu Y."/>
            <person name="Hemphill L."/>
            <person name="Shang Y."/>
            <person name="Youmans B."/>
            <person name="Ayvaz T."/>
            <person name="Ross M."/>
            <person name="Santibanez J."/>
            <person name="Aqrawi P."/>
            <person name="Gross S."/>
            <person name="Joshi V."/>
            <person name="Fowler G."/>
            <person name="Nazareth L."/>
            <person name="Reid J."/>
            <person name="Worley K."/>
            <person name="Petrosino J."/>
            <person name="Highlander S."/>
            <person name="Gibbs R."/>
        </authorList>
    </citation>
    <scope>NUCLEOTIDE SEQUENCE [LARGE SCALE GENOMIC DNA]</scope>
    <source>
        <strain evidence="1 2">ATCC 43325</strain>
    </source>
</reference>
<accession>C9PRJ2</accession>
<dbReference type="HOGENOM" id="CLU_2827292_0_0_6"/>
<dbReference type="RefSeq" id="WP_005762507.1">
    <property type="nucleotide sequence ID" value="NZ_GG704810.1"/>
</dbReference>
<evidence type="ECO:0000313" key="2">
    <source>
        <dbReference type="Proteomes" id="UP000005519"/>
    </source>
</evidence>
<keyword evidence="2" id="KW-1185">Reference proteome</keyword>
<dbReference type="AlphaFoldDB" id="C9PRJ2"/>
<dbReference type="EMBL" id="ACZR01000016">
    <property type="protein sequence ID" value="EEX49813.1"/>
    <property type="molecule type" value="Genomic_DNA"/>
</dbReference>
<name>C9PRJ2_9PAST</name>
<evidence type="ECO:0000313" key="1">
    <source>
        <dbReference type="EMBL" id="EEX49813.1"/>
    </source>
</evidence>
<organism evidence="1 2">
    <name type="scientific">Pasteurella dagmatis ATCC 43325</name>
    <dbReference type="NCBI Taxonomy" id="667128"/>
    <lineage>
        <taxon>Bacteria</taxon>
        <taxon>Pseudomonadati</taxon>
        <taxon>Pseudomonadota</taxon>
        <taxon>Gammaproteobacteria</taxon>
        <taxon>Pasteurellales</taxon>
        <taxon>Pasteurellaceae</taxon>
        <taxon>Pasteurella</taxon>
    </lineage>
</organism>
<dbReference type="STRING" id="667128.HMPREF0621_1616"/>
<proteinExistence type="predicted"/>
<gene>
    <name evidence="1" type="ORF">HMPREF0621_1616</name>
</gene>
<protein>
    <submittedName>
        <fullName evidence="1">Uncharacterized protein</fullName>
    </submittedName>
</protein>